<gene>
    <name evidence="1" type="ORF">GCM10009539_58420</name>
</gene>
<keyword evidence="2" id="KW-1185">Reference proteome</keyword>
<dbReference type="EMBL" id="BAAAGX010000023">
    <property type="protein sequence ID" value="GAA0264391.1"/>
    <property type="molecule type" value="Genomic_DNA"/>
</dbReference>
<dbReference type="Proteomes" id="UP001500967">
    <property type="component" value="Unassembled WGS sequence"/>
</dbReference>
<organism evidence="1 2">
    <name type="scientific">Cryptosporangium japonicum</name>
    <dbReference type="NCBI Taxonomy" id="80872"/>
    <lineage>
        <taxon>Bacteria</taxon>
        <taxon>Bacillati</taxon>
        <taxon>Actinomycetota</taxon>
        <taxon>Actinomycetes</taxon>
        <taxon>Cryptosporangiales</taxon>
        <taxon>Cryptosporangiaceae</taxon>
        <taxon>Cryptosporangium</taxon>
    </lineage>
</organism>
<name>A0ABN0UXB6_9ACTN</name>
<sequence>MRRNAQALNESQHGVEADFAEPAFDTRDVGLRKADEFGDHVLAPDRCACAIELRDLAEIVIGECRAHLRFGPEIEREHGRE</sequence>
<comment type="caution">
    <text evidence="1">The sequence shown here is derived from an EMBL/GenBank/DDBJ whole genome shotgun (WGS) entry which is preliminary data.</text>
</comment>
<proteinExistence type="predicted"/>
<accession>A0ABN0UXB6</accession>
<protein>
    <submittedName>
        <fullName evidence="1">Uncharacterized protein</fullName>
    </submittedName>
</protein>
<reference evidence="1 2" key="1">
    <citation type="journal article" date="2019" name="Int. J. Syst. Evol. Microbiol.">
        <title>The Global Catalogue of Microorganisms (GCM) 10K type strain sequencing project: providing services to taxonomists for standard genome sequencing and annotation.</title>
        <authorList>
            <consortium name="The Broad Institute Genomics Platform"/>
            <consortium name="The Broad Institute Genome Sequencing Center for Infectious Disease"/>
            <person name="Wu L."/>
            <person name="Ma J."/>
        </authorList>
    </citation>
    <scope>NUCLEOTIDE SEQUENCE [LARGE SCALE GENOMIC DNA]</scope>
    <source>
        <strain evidence="1 2">JCM 10425</strain>
    </source>
</reference>
<evidence type="ECO:0000313" key="1">
    <source>
        <dbReference type="EMBL" id="GAA0264391.1"/>
    </source>
</evidence>
<evidence type="ECO:0000313" key="2">
    <source>
        <dbReference type="Proteomes" id="UP001500967"/>
    </source>
</evidence>